<feature type="transmembrane region" description="Helical" evidence="1">
    <location>
        <begin position="205"/>
        <end position="230"/>
    </location>
</feature>
<reference evidence="3" key="1">
    <citation type="submission" date="2023-03" db="EMBL/GenBank/DDBJ databases">
        <title>Massive genome expansion in bonnet fungi (Mycena s.s.) driven by repeated elements and novel gene families across ecological guilds.</title>
        <authorList>
            <consortium name="Lawrence Berkeley National Laboratory"/>
            <person name="Harder C.B."/>
            <person name="Miyauchi S."/>
            <person name="Viragh M."/>
            <person name="Kuo A."/>
            <person name="Thoen E."/>
            <person name="Andreopoulos B."/>
            <person name="Lu D."/>
            <person name="Skrede I."/>
            <person name="Drula E."/>
            <person name="Henrissat B."/>
            <person name="Morin E."/>
            <person name="Kohler A."/>
            <person name="Barry K."/>
            <person name="LaButti K."/>
            <person name="Morin E."/>
            <person name="Salamov A."/>
            <person name="Lipzen A."/>
            <person name="Mereny Z."/>
            <person name="Hegedus B."/>
            <person name="Baldrian P."/>
            <person name="Stursova M."/>
            <person name="Weitz H."/>
            <person name="Taylor A."/>
            <person name="Grigoriev I.V."/>
            <person name="Nagy L.G."/>
            <person name="Martin F."/>
            <person name="Kauserud H."/>
        </authorList>
    </citation>
    <scope>NUCLEOTIDE SEQUENCE</scope>
    <source>
        <strain evidence="3">CBHHK182m</strain>
    </source>
</reference>
<proteinExistence type="predicted"/>
<keyword evidence="4" id="KW-1185">Reference proteome</keyword>
<evidence type="ECO:0000259" key="2">
    <source>
        <dbReference type="Pfam" id="PF20153"/>
    </source>
</evidence>
<accession>A0AAD7ISA5</accession>
<feature type="transmembrane region" description="Helical" evidence="1">
    <location>
        <begin position="113"/>
        <end position="137"/>
    </location>
</feature>
<dbReference type="InterPro" id="IPR045338">
    <property type="entry name" value="DUF6535"/>
</dbReference>
<keyword evidence="1" id="KW-0472">Membrane</keyword>
<organism evidence="3 4">
    <name type="scientific">Mycena metata</name>
    <dbReference type="NCBI Taxonomy" id="1033252"/>
    <lineage>
        <taxon>Eukaryota</taxon>
        <taxon>Fungi</taxon>
        <taxon>Dikarya</taxon>
        <taxon>Basidiomycota</taxon>
        <taxon>Agaricomycotina</taxon>
        <taxon>Agaricomycetes</taxon>
        <taxon>Agaricomycetidae</taxon>
        <taxon>Agaricales</taxon>
        <taxon>Marasmiineae</taxon>
        <taxon>Mycenaceae</taxon>
        <taxon>Mycena</taxon>
    </lineage>
</organism>
<comment type="caution">
    <text evidence="3">The sequence shown here is derived from an EMBL/GenBank/DDBJ whole genome shotgun (WGS) entry which is preliminary data.</text>
</comment>
<dbReference type="Pfam" id="PF20153">
    <property type="entry name" value="DUF6535"/>
    <property type="match status" value="1"/>
</dbReference>
<evidence type="ECO:0000313" key="4">
    <source>
        <dbReference type="Proteomes" id="UP001215598"/>
    </source>
</evidence>
<evidence type="ECO:0000313" key="3">
    <source>
        <dbReference type="EMBL" id="KAJ7749202.1"/>
    </source>
</evidence>
<dbReference type="AlphaFoldDB" id="A0AAD7ISA5"/>
<dbReference type="Proteomes" id="UP001215598">
    <property type="component" value="Unassembled WGS sequence"/>
</dbReference>
<name>A0AAD7ISA5_9AGAR</name>
<dbReference type="EMBL" id="JARKIB010000070">
    <property type="protein sequence ID" value="KAJ7749202.1"/>
    <property type="molecule type" value="Genomic_DNA"/>
</dbReference>
<feature type="transmembrane region" description="Helical" evidence="1">
    <location>
        <begin position="179"/>
        <end position="199"/>
    </location>
</feature>
<feature type="domain" description="DUF6535" evidence="2">
    <location>
        <begin position="58"/>
        <end position="200"/>
    </location>
</feature>
<keyword evidence="1" id="KW-0812">Transmembrane</keyword>
<sequence>MDGQTLSAFPDNDRLVKAIEVGFSELLQRHEEQTEKLCQAVEALKPKPPATDKTTTFWNLYKILADEHDKEIQQRYGTDLDASLIFAGLFSAVESAFIIQIQPEIQPDGTPPLILISQSLLYVSLGCTLLAALFAVFGKQWLMYYSTAGDKGTLEARGLRRQRKLDGLRKWKFDMVMQLFPLLLQFGLLLFGGALSVYLRTIHPTLSLIALSVTSFGLMSYLLLLTSAIVSPDSPFRTPVAPLVTRFIPEGFWTNVNGLFCLAGSQFHRLIQWLIPSRASYDILPSFGKPKFPKTKQQRPGPLFRAPFPEPSVEVPAISWVLETSTDPDMLTAAAQMAVDVQWPAKIDLNVQMSRLRASILACFESPGDKSSIFNLTNIRPEMSFRAIQLGRAYSALRCVNQPQVETEPRFVWFQEDGMVEPELENVIRILEGKPDLVSNSNTTLAAKWAFHVIPSLHYRDFQSKSRSLEYFLNKSQSIEGLDSAMFADFLFCVLAFISPINFRDIGWLDKSEFRIELFEHLFATIASCIETRQISMDTAANIIAVIGQVSSKLEHNVWHHDFPGYYRQSVIYRFCNNLPQYEGWVGVILATGILTKSQGDLDVPEGGTSNWVHRALDSVNTAVEAQDQWDDRTVTGVAGLLQALLCYDVQPRSSHICLLLRVLSIPGDISQNAARILLRDNTLIWYQDKELQPMLQTAAIWSSIARVALELEDPSVIKPCIRIGHTLARLPAWHSYFRGELCAWITTFFRAEEWMLSEDYSSVLSIIWHPDTVQYDFNDDSETALGLTFAVLSKAWRDVEFDSMDMVIALLRCTSWAALRREYPVTSNEWPRFKYITLHPRFEFSFSAPLRESLIRAASRARSELLKAPPENTAPLTSRVAIMEDLARNIPKPSDPEKDETYYWKNLRLQFDREIAVLEEVM</sequence>
<keyword evidence="1" id="KW-1133">Transmembrane helix</keyword>
<protein>
    <recommendedName>
        <fullName evidence="2">DUF6535 domain-containing protein</fullName>
    </recommendedName>
</protein>
<evidence type="ECO:0000256" key="1">
    <source>
        <dbReference type="SAM" id="Phobius"/>
    </source>
</evidence>
<gene>
    <name evidence="3" type="ORF">B0H16DRAFT_1551974</name>
</gene>